<feature type="non-terminal residue" evidence="1">
    <location>
        <position position="185"/>
    </location>
</feature>
<dbReference type="InterPro" id="IPR023213">
    <property type="entry name" value="CAT-like_dom_sf"/>
</dbReference>
<gene>
    <name evidence="1" type="ORF">EQ811_13450</name>
</gene>
<reference evidence="1 2" key="1">
    <citation type="journal article" date="2019" name="Sci. Transl. Med.">
        <title>Quorum sensing between bacterial species on the skin protects against epidermal injury in atopic dermatitis.</title>
        <authorList>
            <person name="Williams M.R."/>
        </authorList>
    </citation>
    <scope>NUCLEOTIDE SEQUENCE [LARGE SCALE GENOMIC DNA]</scope>
    <source>
        <strain evidence="1 2">H8</strain>
    </source>
</reference>
<dbReference type="AlphaFoldDB" id="A0A7Z7YT34"/>
<evidence type="ECO:0000313" key="1">
    <source>
        <dbReference type="EMBL" id="TBW74018.1"/>
    </source>
</evidence>
<organism evidence="1 2">
    <name type="scientific">Staphylococcus capitis</name>
    <dbReference type="NCBI Taxonomy" id="29388"/>
    <lineage>
        <taxon>Bacteria</taxon>
        <taxon>Bacillati</taxon>
        <taxon>Bacillota</taxon>
        <taxon>Bacilli</taxon>
        <taxon>Bacillales</taxon>
        <taxon>Staphylococcaceae</taxon>
        <taxon>Staphylococcus</taxon>
    </lineage>
</organism>
<proteinExistence type="predicted"/>
<dbReference type="RefSeq" id="WP_154812261.1">
    <property type="nucleotide sequence ID" value="NZ_SCHC01000191.1"/>
</dbReference>
<accession>A0A7Z7YT34</accession>
<comment type="caution">
    <text evidence="1">The sequence shown here is derived from an EMBL/GenBank/DDBJ whole genome shotgun (WGS) entry which is preliminary data.</text>
</comment>
<dbReference type="EMBL" id="SCHC01000191">
    <property type="protein sequence ID" value="TBW74018.1"/>
    <property type="molecule type" value="Genomic_DNA"/>
</dbReference>
<dbReference type="Gene3D" id="3.30.559.10">
    <property type="entry name" value="Chloramphenicol acetyltransferase-like domain"/>
    <property type="match status" value="1"/>
</dbReference>
<evidence type="ECO:0000313" key="2">
    <source>
        <dbReference type="Proteomes" id="UP000291949"/>
    </source>
</evidence>
<feature type="non-terminal residue" evidence="1">
    <location>
        <position position="1"/>
    </location>
</feature>
<dbReference type="Proteomes" id="UP000291949">
    <property type="component" value="Unassembled WGS sequence"/>
</dbReference>
<dbReference type="SUPFAM" id="SSF52777">
    <property type="entry name" value="CoA-dependent acyltransferases"/>
    <property type="match status" value="1"/>
</dbReference>
<name>A0A7Z7YT34_STACP</name>
<protein>
    <submittedName>
        <fullName evidence="1">Uncharacterized protein</fullName>
    </submittedName>
</protein>
<sequence>RMTYWVKLDTRIDCHQLMYALLNVVQRQPVLRSQFNIDDSVDLCVSIREFFPFIELKAFDDYSKNIDIESFFQQKLNSYYLNQLPQFNFTIYQFLDEAYLLLDFHATIFNESQLTPFLQQLTIAYTHSLKSEYSISDFYNWIKEMNQKMDQNQVVCPSKHFNVLNADGDNYAYIPVKNTCEKKKM</sequence>